<gene>
    <name evidence="3" type="ORF">D9611_001896</name>
</gene>
<dbReference type="InterPro" id="IPR029056">
    <property type="entry name" value="Ribokinase-like"/>
</dbReference>
<feature type="compositionally biased region" description="Polar residues" evidence="1">
    <location>
        <begin position="394"/>
        <end position="416"/>
    </location>
</feature>
<dbReference type="InterPro" id="IPR052562">
    <property type="entry name" value="Ketohexokinase-related"/>
</dbReference>
<protein>
    <recommendedName>
        <fullName evidence="2">Carbohydrate kinase PfkB domain-containing protein</fullName>
    </recommendedName>
</protein>
<dbReference type="Pfam" id="PF00294">
    <property type="entry name" value="PfkB"/>
    <property type="match status" value="1"/>
</dbReference>
<reference evidence="3 4" key="1">
    <citation type="journal article" date="2020" name="ISME J.">
        <title>Uncovering the hidden diversity of litter-decomposition mechanisms in mushroom-forming fungi.</title>
        <authorList>
            <person name="Floudas D."/>
            <person name="Bentzer J."/>
            <person name="Ahren D."/>
            <person name="Johansson T."/>
            <person name="Persson P."/>
            <person name="Tunlid A."/>
        </authorList>
    </citation>
    <scope>NUCLEOTIDE SEQUENCE [LARGE SCALE GENOMIC DNA]</scope>
    <source>
        <strain evidence="3 4">CBS 175.51</strain>
    </source>
</reference>
<evidence type="ECO:0000313" key="4">
    <source>
        <dbReference type="Proteomes" id="UP000541558"/>
    </source>
</evidence>
<dbReference type="PANTHER" id="PTHR42774">
    <property type="entry name" value="PHOSPHOTRANSFERASE SYSTEM TRANSPORT PROTEIN"/>
    <property type="match status" value="1"/>
</dbReference>
<feature type="region of interest" description="Disordered" evidence="1">
    <location>
        <begin position="394"/>
        <end position="438"/>
    </location>
</feature>
<dbReference type="AlphaFoldDB" id="A0A8H5CI37"/>
<feature type="compositionally biased region" description="Basic and acidic residues" evidence="1">
    <location>
        <begin position="417"/>
        <end position="429"/>
    </location>
</feature>
<organism evidence="3 4">
    <name type="scientific">Ephemerocybe angulata</name>
    <dbReference type="NCBI Taxonomy" id="980116"/>
    <lineage>
        <taxon>Eukaryota</taxon>
        <taxon>Fungi</taxon>
        <taxon>Dikarya</taxon>
        <taxon>Basidiomycota</taxon>
        <taxon>Agaricomycotina</taxon>
        <taxon>Agaricomycetes</taxon>
        <taxon>Agaricomycetidae</taxon>
        <taxon>Agaricales</taxon>
        <taxon>Agaricineae</taxon>
        <taxon>Psathyrellaceae</taxon>
        <taxon>Ephemerocybe</taxon>
    </lineage>
</organism>
<sequence length="533" mass="57882">MAKLRREGNEVQAPANPALRPLRVLASGTLFLTHTLTIPSHPGPSSVVRAHSVEKSRGGSANIILSLLAQFANVDPVLVAPLGGNDEGRAIIQDLENEGVSTRYCKIWKDAGIPSAWVLHSVDGTGRSVINHNPLPDVTHEDFISILGPLLAPENYPQLPIPPNSANAMGSSPNLVAGSLTPRPSHSGPRPAPFLANPNSPAPFDWLHFEGRSVKTTLSNITGLDGLARERKWRSHCVFSLDVGKKGRQGVEALIPHADVIFLNKHYAQVHSPHYASTPRAFLLSLTSIVPQHALLVAHWGKEGSAVLSLPTKEYFQSSGWVEEKPPPSEYDSAALADHNRAGSQLQGDRTIRSVRSGSDFWAGGRSRTPSSSAFTAGRDYFMSDSGHGHSFNASSSFSRGTHNANNSSGQYTTTDYDQHEHDHDHDNDNESQGTEVPAQEVEDVIVDEVGAQDAFIAGMIYALSRRLCPGLPYTPAWNGEDPSGMSSESERGRWRLDECLKFATELAGRKARRKDWVGLADEMTQAGWFETI</sequence>
<dbReference type="PANTHER" id="PTHR42774:SF3">
    <property type="entry name" value="KETOHEXOKINASE"/>
    <property type="match status" value="1"/>
</dbReference>
<dbReference type="SUPFAM" id="SSF53613">
    <property type="entry name" value="Ribokinase-like"/>
    <property type="match status" value="2"/>
</dbReference>
<feature type="domain" description="Carbohydrate kinase PfkB" evidence="2">
    <location>
        <begin position="45"/>
        <end position="133"/>
    </location>
</feature>
<evidence type="ECO:0000256" key="1">
    <source>
        <dbReference type="SAM" id="MobiDB-lite"/>
    </source>
</evidence>
<name>A0A8H5CI37_9AGAR</name>
<comment type="caution">
    <text evidence="3">The sequence shown here is derived from an EMBL/GenBank/DDBJ whole genome shotgun (WGS) entry which is preliminary data.</text>
</comment>
<dbReference type="Gene3D" id="3.40.1190.20">
    <property type="match status" value="2"/>
</dbReference>
<evidence type="ECO:0000259" key="2">
    <source>
        <dbReference type="Pfam" id="PF00294"/>
    </source>
</evidence>
<keyword evidence="4" id="KW-1185">Reference proteome</keyword>
<dbReference type="OrthoDB" id="204058at2759"/>
<accession>A0A8H5CI37</accession>
<dbReference type="EMBL" id="JAACJK010000001">
    <property type="protein sequence ID" value="KAF5341913.1"/>
    <property type="molecule type" value="Genomic_DNA"/>
</dbReference>
<evidence type="ECO:0000313" key="3">
    <source>
        <dbReference type="EMBL" id="KAF5341913.1"/>
    </source>
</evidence>
<proteinExistence type="predicted"/>
<dbReference type="InterPro" id="IPR011611">
    <property type="entry name" value="PfkB_dom"/>
</dbReference>
<dbReference type="Proteomes" id="UP000541558">
    <property type="component" value="Unassembled WGS sequence"/>
</dbReference>